<evidence type="ECO:0000313" key="1">
    <source>
        <dbReference type="EMBL" id="KKN08319.1"/>
    </source>
</evidence>
<organism evidence="1">
    <name type="scientific">marine sediment metagenome</name>
    <dbReference type="NCBI Taxonomy" id="412755"/>
    <lineage>
        <taxon>unclassified sequences</taxon>
        <taxon>metagenomes</taxon>
        <taxon>ecological metagenomes</taxon>
    </lineage>
</organism>
<protein>
    <submittedName>
        <fullName evidence="1">Uncharacterized protein</fullName>
    </submittedName>
</protein>
<reference evidence="1" key="1">
    <citation type="journal article" date="2015" name="Nature">
        <title>Complex archaea that bridge the gap between prokaryotes and eukaryotes.</title>
        <authorList>
            <person name="Spang A."/>
            <person name="Saw J.H."/>
            <person name="Jorgensen S.L."/>
            <person name="Zaremba-Niedzwiedzka K."/>
            <person name="Martijn J."/>
            <person name="Lind A.E."/>
            <person name="van Eijk R."/>
            <person name="Schleper C."/>
            <person name="Guy L."/>
            <person name="Ettema T.J."/>
        </authorList>
    </citation>
    <scope>NUCLEOTIDE SEQUENCE</scope>
</reference>
<accession>A0A0F9MRP3</accession>
<name>A0A0F9MRP3_9ZZZZ</name>
<sequence length="85" mass="9664">MRVNMGLGFLDDTWDSFAEIEKDLRMALDELTQLRELEKDGSVIFVRARVGEAHETDRGHRGISFVMTVDLSEAETIVKLVEVQP</sequence>
<comment type="caution">
    <text evidence="1">The sequence shown here is derived from an EMBL/GenBank/DDBJ whole genome shotgun (WGS) entry which is preliminary data.</text>
</comment>
<dbReference type="EMBL" id="LAZR01004470">
    <property type="protein sequence ID" value="KKN08319.1"/>
    <property type="molecule type" value="Genomic_DNA"/>
</dbReference>
<proteinExistence type="predicted"/>
<dbReference type="AlphaFoldDB" id="A0A0F9MRP3"/>
<gene>
    <name evidence="1" type="ORF">LCGC14_1057820</name>
</gene>